<evidence type="ECO:0000313" key="4">
    <source>
        <dbReference type="Proteomes" id="UP000823775"/>
    </source>
</evidence>
<keyword evidence="2" id="KW-0472">Membrane</keyword>
<protein>
    <submittedName>
        <fullName evidence="3">Uncharacterized protein</fullName>
    </submittedName>
</protein>
<organism evidence="3 4">
    <name type="scientific">Datura stramonium</name>
    <name type="common">Jimsonweed</name>
    <name type="synonym">Common thornapple</name>
    <dbReference type="NCBI Taxonomy" id="4076"/>
    <lineage>
        <taxon>Eukaryota</taxon>
        <taxon>Viridiplantae</taxon>
        <taxon>Streptophyta</taxon>
        <taxon>Embryophyta</taxon>
        <taxon>Tracheophyta</taxon>
        <taxon>Spermatophyta</taxon>
        <taxon>Magnoliopsida</taxon>
        <taxon>eudicotyledons</taxon>
        <taxon>Gunneridae</taxon>
        <taxon>Pentapetalae</taxon>
        <taxon>asterids</taxon>
        <taxon>lamiids</taxon>
        <taxon>Solanales</taxon>
        <taxon>Solanaceae</taxon>
        <taxon>Solanoideae</taxon>
        <taxon>Datureae</taxon>
        <taxon>Datura</taxon>
    </lineage>
</organism>
<comment type="caution">
    <text evidence="3">The sequence shown here is derived from an EMBL/GenBank/DDBJ whole genome shotgun (WGS) entry which is preliminary data.</text>
</comment>
<keyword evidence="2" id="KW-1133">Transmembrane helix</keyword>
<dbReference type="Proteomes" id="UP000823775">
    <property type="component" value="Unassembled WGS sequence"/>
</dbReference>
<feature type="region of interest" description="Disordered" evidence="1">
    <location>
        <begin position="199"/>
        <end position="218"/>
    </location>
</feature>
<dbReference type="EMBL" id="JACEIK010001520">
    <property type="protein sequence ID" value="MCD7470011.1"/>
    <property type="molecule type" value="Genomic_DNA"/>
</dbReference>
<proteinExistence type="predicted"/>
<accession>A0ABS8TGT1</accession>
<dbReference type="PANTHER" id="PTHR33130:SF43">
    <property type="entry name" value="OS01G0688600 PROTEIN"/>
    <property type="match status" value="1"/>
</dbReference>
<feature type="transmembrane region" description="Helical" evidence="2">
    <location>
        <begin position="340"/>
        <end position="365"/>
    </location>
</feature>
<sequence>MAMGHERSKPLHNFILPCGLKWGNQRFLRCAKVDSDGEIAHLHRRSNGSETIGRRREVDVMINHRRSNGVRDLPMETEVGFSRKFRSAGYNTDGGGGIAAVREKLMFDLQAEADKMKDAIFRDGLEEKQQEDEEKAVYPTPAPVPSTTMTAVAAATADASRPWNLRTRRAACKAPINGISGGGSNGTLKVDVIRTNCSSPLRTGNKSPRLRSEFAGAGDSFTGEKRKRATFSVSLGRREIQEDFMAMVGHRPPRRPKKRAKMVQKNLDTLFPGLWLTEITPDLYKVPDDQWGVLVLFFLTKDGNFDTGIDSASSPFRVWEFDETVEFPLVTRRGVRWDKVAAAMLILLRGDLICSYFLWFMFIGISF</sequence>
<evidence type="ECO:0000256" key="2">
    <source>
        <dbReference type="SAM" id="Phobius"/>
    </source>
</evidence>
<keyword evidence="2" id="KW-0812">Transmembrane</keyword>
<dbReference type="Pfam" id="PF07797">
    <property type="entry name" value="DUF1639"/>
    <property type="match status" value="1"/>
</dbReference>
<gene>
    <name evidence="3" type="ORF">HAX54_009569</name>
</gene>
<evidence type="ECO:0000313" key="3">
    <source>
        <dbReference type="EMBL" id="MCD7470011.1"/>
    </source>
</evidence>
<reference evidence="3 4" key="1">
    <citation type="journal article" date="2021" name="BMC Genomics">
        <title>Datura genome reveals duplications of psychoactive alkaloid biosynthetic genes and high mutation rate following tissue culture.</title>
        <authorList>
            <person name="Rajewski A."/>
            <person name="Carter-House D."/>
            <person name="Stajich J."/>
            <person name="Litt A."/>
        </authorList>
    </citation>
    <scope>NUCLEOTIDE SEQUENCE [LARGE SCALE GENOMIC DNA]</scope>
    <source>
        <strain evidence="3">AR-01</strain>
    </source>
</reference>
<keyword evidence="4" id="KW-1185">Reference proteome</keyword>
<dbReference type="InterPro" id="IPR012438">
    <property type="entry name" value="DUF1639"/>
</dbReference>
<evidence type="ECO:0000256" key="1">
    <source>
        <dbReference type="SAM" id="MobiDB-lite"/>
    </source>
</evidence>
<name>A0ABS8TGT1_DATST</name>
<dbReference type="PANTHER" id="PTHR33130">
    <property type="entry name" value="PUTATIVE (DUF1639)-RELATED"/>
    <property type="match status" value="1"/>
</dbReference>